<dbReference type="AlphaFoldDB" id="A0A6P4ZNF4"/>
<dbReference type="RefSeq" id="XP_019631166.1">
    <property type="nucleotide sequence ID" value="XM_019775607.1"/>
</dbReference>
<evidence type="ECO:0000313" key="3">
    <source>
        <dbReference type="Proteomes" id="UP000515135"/>
    </source>
</evidence>
<gene>
    <name evidence="4" type="primary">LOC109475066</name>
</gene>
<reference evidence="4" key="1">
    <citation type="submission" date="2025-08" db="UniProtKB">
        <authorList>
            <consortium name="RefSeq"/>
        </authorList>
    </citation>
    <scope>IDENTIFICATION</scope>
    <source>
        <tissue evidence="4">Gonad</tissue>
    </source>
</reference>
<keyword evidence="2" id="KW-1133">Transmembrane helix</keyword>
<protein>
    <submittedName>
        <fullName evidence="4">Uncharacterized protein LOC109475066</fullName>
    </submittedName>
</protein>
<keyword evidence="2" id="KW-0472">Membrane</keyword>
<feature type="transmembrane region" description="Helical" evidence="2">
    <location>
        <begin position="216"/>
        <end position="234"/>
    </location>
</feature>
<dbReference type="GeneID" id="109475066"/>
<name>A0A6P4ZNF4_BRABE</name>
<dbReference type="InterPro" id="IPR052925">
    <property type="entry name" value="Phage_Integrase-like_Recomb"/>
</dbReference>
<keyword evidence="1" id="KW-0238">DNA-binding</keyword>
<dbReference type="Proteomes" id="UP000515135">
    <property type="component" value="Unplaced"/>
</dbReference>
<dbReference type="PANTHER" id="PTHR34605">
    <property type="entry name" value="PHAGE_INTEGRASE DOMAIN-CONTAINING PROTEIN"/>
    <property type="match status" value="1"/>
</dbReference>
<dbReference type="GO" id="GO:0003677">
    <property type="term" value="F:DNA binding"/>
    <property type="evidence" value="ECO:0007669"/>
    <property type="project" value="UniProtKB-KW"/>
</dbReference>
<dbReference type="SUPFAM" id="SSF47823">
    <property type="entry name" value="lambda integrase-like, N-terminal domain"/>
    <property type="match status" value="1"/>
</dbReference>
<accession>A0A6P4ZNF4</accession>
<evidence type="ECO:0000256" key="2">
    <source>
        <dbReference type="SAM" id="Phobius"/>
    </source>
</evidence>
<dbReference type="OrthoDB" id="10060908at2759"/>
<proteinExistence type="predicted"/>
<organism evidence="3 4">
    <name type="scientific">Branchiostoma belcheri</name>
    <name type="common">Amphioxus</name>
    <dbReference type="NCBI Taxonomy" id="7741"/>
    <lineage>
        <taxon>Eukaryota</taxon>
        <taxon>Metazoa</taxon>
        <taxon>Chordata</taxon>
        <taxon>Cephalochordata</taxon>
        <taxon>Leptocardii</taxon>
        <taxon>Amphioxiformes</taxon>
        <taxon>Branchiostomatidae</taxon>
        <taxon>Branchiostoma</taxon>
    </lineage>
</organism>
<dbReference type="PANTHER" id="PTHR34605:SF5">
    <property type="entry name" value="INTEGRASE_RECOMBINASE XERD HOMOLOG"/>
    <property type="match status" value="1"/>
</dbReference>
<evidence type="ECO:0000256" key="1">
    <source>
        <dbReference type="ARBA" id="ARBA00023125"/>
    </source>
</evidence>
<keyword evidence="3" id="KW-1185">Reference proteome</keyword>
<dbReference type="KEGG" id="bbel:109475066"/>
<dbReference type="InterPro" id="IPR010998">
    <property type="entry name" value="Integrase_recombinase_N"/>
</dbReference>
<keyword evidence="2" id="KW-0812">Transmembrane</keyword>
<evidence type="ECO:0000313" key="4">
    <source>
        <dbReference type="RefSeq" id="XP_019631166.1"/>
    </source>
</evidence>
<dbReference type="Gene3D" id="1.10.150.130">
    <property type="match status" value="1"/>
</dbReference>
<sequence length="272" mass="30951">MSFDFKAWSDTSKLTSTTIKALEDADLADEDLALSCVTPAILQQLKLTVGQYALLYTGDLLAGATQATQVQASDDNPSVKPGHILDSEPSLDTDIQRFRSGVYAESTKSTYRSQQRAYLRFCIYHKYVPVPATSKNICRYAVFLARTLKFSSIVGYLNIIRIFHQEAGYENPLQDNWLLQTTLRGIRRHHGDSDQQKLPITPSILRAIHNKLDFSWAYHVVFWAACGVAFFSFFRKSNVLPKTAKDFDATKQLCRRDFRYFDRDRGAVITVR</sequence>